<sequence>MISTNDINVFLNSNNYDIRKSGNARWLDQKVTYDVSSIIADCVLNYIDSNENSEFTSSDIWHSEYTANNILAIFNKPDVNEQKMKNEYDKFFSQPLLFLASSKVLTLTKKGKRNFYKLNNRDMLEFIAAREYNSFTFTTMYIEKVMRDSDLWPEFENFFVNQDKDSYNKLKESFGNFLREYTPINGELEPNRIFTKVINPLAVSRRKYGTKGGHISKSIISLSDLQYNQPNFRDLHTKKPKDTSRSDWATQLNQSVNILRTTYQIGKVKKFLHNYNKEYRNNQSEILDNWSVGSATQMHHIFPVADYPEISDVIENLIALTPTQHLTKAHPNNNTQRIDRSYQKSLLLSKLANIKDNLSGKTRPKIYDFQQFVNVVATGFDVDLNIEDDDYEILINIINHYYI</sequence>
<protein>
    <submittedName>
        <fullName evidence="1">Restriction endonuclease</fullName>
    </submittedName>
</protein>
<reference evidence="1 4" key="2">
    <citation type="submission" date="2020-04" db="EMBL/GenBank/DDBJ databases">
        <title>MicrobeNet Type strains.</title>
        <authorList>
            <person name="Nicholson A.C."/>
        </authorList>
    </citation>
    <scope>NUCLEOTIDE SEQUENCE [LARGE SCALE GENOMIC DNA]</scope>
    <source>
        <strain evidence="1 4">CCUG 33494</strain>
    </source>
</reference>
<evidence type="ECO:0000313" key="2">
    <source>
        <dbReference type="EMBL" id="SCB99552.1"/>
    </source>
</evidence>
<dbReference type="AlphaFoldDB" id="A0A4Y4G1L2"/>
<comment type="caution">
    <text evidence="1">The sequence shown here is derived from an EMBL/GenBank/DDBJ whole genome shotgun (WGS) entry which is preliminary data.</text>
</comment>
<keyword evidence="1" id="KW-0255">Endonuclease</keyword>
<keyword evidence="3" id="KW-1185">Reference proteome</keyword>
<dbReference type="EMBL" id="JAAXPM010000008">
    <property type="protein sequence ID" value="NKY67266.1"/>
    <property type="molecule type" value="Genomic_DNA"/>
</dbReference>
<organism evidence="1 4">
    <name type="scientific">Weissella hellenica</name>
    <dbReference type="NCBI Taxonomy" id="46256"/>
    <lineage>
        <taxon>Bacteria</taxon>
        <taxon>Bacillati</taxon>
        <taxon>Bacillota</taxon>
        <taxon>Bacilli</taxon>
        <taxon>Lactobacillales</taxon>
        <taxon>Lactobacillaceae</taxon>
        <taxon>Weissella</taxon>
    </lineage>
</organism>
<keyword evidence="1" id="KW-0378">Hydrolase</keyword>
<dbReference type="EMBL" id="FMAW01000010">
    <property type="protein sequence ID" value="SCB99552.1"/>
    <property type="molecule type" value="Genomic_DNA"/>
</dbReference>
<evidence type="ECO:0000313" key="3">
    <source>
        <dbReference type="Proteomes" id="UP000182448"/>
    </source>
</evidence>
<dbReference type="RefSeq" id="WP_074427587.1">
    <property type="nucleotide sequence ID" value="NZ_BJEG01000008.1"/>
</dbReference>
<dbReference type="Proteomes" id="UP000182448">
    <property type="component" value="Unassembled WGS sequence"/>
</dbReference>
<evidence type="ECO:0000313" key="4">
    <source>
        <dbReference type="Proteomes" id="UP000585749"/>
    </source>
</evidence>
<proteinExistence type="predicted"/>
<accession>A0A4Y4G1L2</accession>
<dbReference type="Proteomes" id="UP000585749">
    <property type="component" value="Unassembled WGS sequence"/>
</dbReference>
<reference evidence="2 3" key="1">
    <citation type="submission" date="2016-08" db="EMBL/GenBank/DDBJ databases">
        <authorList>
            <person name="Varghese N."/>
            <person name="Submissions Spin"/>
        </authorList>
    </citation>
    <scope>NUCLEOTIDE SEQUENCE [LARGE SCALE GENOMIC DNA]</scope>
    <source>
        <strain evidence="2 3">R-53116</strain>
    </source>
</reference>
<gene>
    <name evidence="2" type="ORF">GA0061075_1103</name>
    <name evidence="1" type="ORF">HF960_06260</name>
</gene>
<name>A0A4Y4G1L2_WEIHE</name>
<dbReference type="GeneID" id="72424399"/>
<evidence type="ECO:0000313" key="1">
    <source>
        <dbReference type="EMBL" id="NKY67266.1"/>
    </source>
</evidence>
<dbReference type="OrthoDB" id="403927at2"/>
<dbReference type="GO" id="GO:0004519">
    <property type="term" value="F:endonuclease activity"/>
    <property type="evidence" value="ECO:0007669"/>
    <property type="project" value="UniProtKB-KW"/>
</dbReference>
<keyword evidence="1" id="KW-0540">Nuclease</keyword>